<organism evidence="2 3">
    <name type="scientific">Penicillium patulum</name>
    <name type="common">Penicillium griseofulvum</name>
    <dbReference type="NCBI Taxonomy" id="5078"/>
    <lineage>
        <taxon>Eukaryota</taxon>
        <taxon>Fungi</taxon>
        <taxon>Dikarya</taxon>
        <taxon>Ascomycota</taxon>
        <taxon>Pezizomycotina</taxon>
        <taxon>Eurotiomycetes</taxon>
        <taxon>Eurotiomycetidae</taxon>
        <taxon>Eurotiales</taxon>
        <taxon>Aspergillaceae</taxon>
        <taxon>Penicillium</taxon>
    </lineage>
</organism>
<gene>
    <name evidence="2" type="ORF">PGRI_039580</name>
</gene>
<feature type="compositionally biased region" description="Basic and acidic residues" evidence="1">
    <location>
        <begin position="65"/>
        <end position="76"/>
    </location>
</feature>
<proteinExistence type="predicted"/>
<name>A0A135LCL5_PENPA</name>
<feature type="region of interest" description="Disordered" evidence="1">
    <location>
        <begin position="323"/>
        <end position="387"/>
    </location>
</feature>
<dbReference type="OrthoDB" id="3870679at2759"/>
<feature type="compositionally biased region" description="Polar residues" evidence="1">
    <location>
        <begin position="408"/>
        <end position="425"/>
    </location>
</feature>
<feature type="compositionally biased region" description="Pro residues" evidence="1">
    <location>
        <begin position="653"/>
        <end position="662"/>
    </location>
</feature>
<keyword evidence="3" id="KW-1185">Reference proteome</keyword>
<dbReference type="STRING" id="5078.A0A135LCL5"/>
<evidence type="ECO:0000313" key="2">
    <source>
        <dbReference type="EMBL" id="KXG46707.1"/>
    </source>
</evidence>
<feature type="compositionally biased region" description="Polar residues" evidence="1">
    <location>
        <begin position="373"/>
        <end position="387"/>
    </location>
</feature>
<feature type="region of interest" description="Disordered" evidence="1">
    <location>
        <begin position="43"/>
        <end position="190"/>
    </location>
</feature>
<feature type="compositionally biased region" description="Polar residues" evidence="1">
    <location>
        <begin position="150"/>
        <end position="160"/>
    </location>
</feature>
<dbReference type="Proteomes" id="UP000070168">
    <property type="component" value="Unassembled WGS sequence"/>
</dbReference>
<sequence length="907" mass="100369">MPGVEVMGSSEDLQAFKRPLLRSHKTLPRRGVIVPSIEVIQPVSPDQDGKHRATPSLPLTPPGAGHEELVVDERTPQRMNSSLSDMPVSGMLTPRRSSKPPTPDVTPPRTSSDKRPTLNQFGYFSSSSRADSFQTALESISPGEDMTTPVHMSQTATPTAKQRRQPSKPPASIGHISHLTDIKRSPPSTFQQYSETECDTRFESFDGHWAANLIDGSPTPLVGKRKSAQNHTQPVNDSISARDALDVNHLDVSLMREKSRRDRVNGVQEAQASPSMELFRENIGSSSSEGLAKSSRSDARPLSVISSTSTVEAMIIDSPKRAQRMLRHTEKKSSLRSASSPIPKSERTSYGSIPESQHRLVHKAARISDQDFRSSTPETSFSAKTRNSVIQPNVETINVVVIPERRSSLNSRPNSHASSKLGSQRSSRRPPTASTGHTDIPVQKRRTVSDSVSARSRSREADPRGCSMERPVIPARSSSLSAPTSRNNSRTASLTSNSLRSRTTERPVIPPRSSSLSAPTSRNNSRATSLTSDSLRSHNLAMESEIRKSREHQPVSPPRHNVLASPDRRSLLEAPNMRNLFVSSDDMATLRPPSLPFTQGSVPSSSPGPIEIQEATAVSLFAHNNRSLLLVDPRVQASSRGPFQALGISYDFPQPPRTPDNPPQMAMFNADSPLTNPRPPPKPPSAAPLPPLLSHEAQDENKGLGRRWSSVRRTWSARPRSDSFSNMARSFSMKSAKNRTAGMEMDSRQHPFWRPRGFWEDVPSSPEKEPSPTRQPLPRTDEPLVVNNSLGLPHRRIIFDGPPALARRSPEMRRLFNGMASNGSLVDQGMFRTGSPLHSSRFRSLSRWGLRLQSMSWRNVRTRLRRVRQRRDERKRAVRREALKQSIGGPVYVASSTTAEVAMRWPK</sequence>
<feature type="region of interest" description="Disordered" evidence="1">
    <location>
        <begin position="652"/>
        <end position="693"/>
    </location>
</feature>
<reference evidence="2 3" key="1">
    <citation type="journal article" date="2016" name="BMC Genomics">
        <title>Genome sequencing and secondary metabolism of the postharvest pathogen Penicillium griseofulvum.</title>
        <authorList>
            <person name="Banani H."/>
            <person name="Marcet-Houben M."/>
            <person name="Ballester A.R."/>
            <person name="Abbruscato P."/>
            <person name="Gonzalez-Candelas L."/>
            <person name="Gabaldon T."/>
            <person name="Spadaro D."/>
        </authorList>
    </citation>
    <scope>NUCLEOTIDE SEQUENCE [LARGE SCALE GENOMIC DNA]</scope>
    <source>
        <strain evidence="2 3">PG3</strain>
    </source>
</reference>
<feature type="region of interest" description="Disordered" evidence="1">
    <location>
        <begin position="256"/>
        <end position="302"/>
    </location>
</feature>
<feature type="compositionally biased region" description="Polar residues" evidence="1">
    <location>
        <begin position="512"/>
        <end position="534"/>
    </location>
</feature>
<dbReference type="AlphaFoldDB" id="A0A135LCL5"/>
<comment type="caution">
    <text evidence="2">The sequence shown here is derived from an EMBL/GenBank/DDBJ whole genome shotgun (WGS) entry which is preliminary data.</text>
</comment>
<dbReference type="EMBL" id="LHQR01000068">
    <property type="protein sequence ID" value="KXG46707.1"/>
    <property type="molecule type" value="Genomic_DNA"/>
</dbReference>
<dbReference type="GeneID" id="63706971"/>
<feature type="compositionally biased region" description="Low complexity" evidence="1">
    <location>
        <begin position="484"/>
        <end position="501"/>
    </location>
</feature>
<protein>
    <submittedName>
        <fullName evidence="2">Uncharacterized protein</fullName>
    </submittedName>
</protein>
<evidence type="ECO:0000313" key="3">
    <source>
        <dbReference type="Proteomes" id="UP000070168"/>
    </source>
</evidence>
<feature type="compositionally biased region" description="Polar residues" evidence="1">
    <location>
        <begin position="117"/>
        <end position="138"/>
    </location>
</feature>
<feature type="compositionally biased region" description="Pro residues" evidence="1">
    <location>
        <begin position="676"/>
        <end position="691"/>
    </location>
</feature>
<accession>A0A135LCL5</accession>
<feature type="region of interest" description="Disordered" evidence="1">
    <location>
        <begin position="754"/>
        <end position="782"/>
    </location>
</feature>
<feature type="region of interest" description="Disordered" evidence="1">
    <location>
        <begin position="405"/>
        <end position="538"/>
    </location>
</feature>
<dbReference type="RefSeq" id="XP_040645243.1">
    <property type="nucleotide sequence ID" value="XM_040791671.1"/>
</dbReference>
<feature type="compositionally biased region" description="Polar residues" evidence="1">
    <location>
        <begin position="335"/>
        <end position="355"/>
    </location>
</feature>
<feature type="compositionally biased region" description="Low complexity" evidence="1">
    <location>
        <begin position="285"/>
        <end position="294"/>
    </location>
</feature>
<evidence type="ECO:0000256" key="1">
    <source>
        <dbReference type="SAM" id="MobiDB-lite"/>
    </source>
</evidence>
<dbReference type="OMA" id="DERTMDY"/>